<keyword evidence="3 4" id="KW-0418">Kinase</keyword>
<dbReference type="Pfam" id="PF00294">
    <property type="entry name" value="PfkB"/>
    <property type="match status" value="1"/>
</dbReference>
<dbReference type="PANTHER" id="PTHR10584">
    <property type="entry name" value="SUGAR KINASE"/>
    <property type="match status" value="1"/>
</dbReference>
<dbReference type="SUPFAM" id="SSF53613">
    <property type="entry name" value="Ribokinase-like"/>
    <property type="match status" value="1"/>
</dbReference>
<dbReference type="Proteomes" id="UP001597063">
    <property type="component" value="Unassembled WGS sequence"/>
</dbReference>
<dbReference type="PRINTS" id="PR00990">
    <property type="entry name" value="RIBOKINASE"/>
</dbReference>
<dbReference type="Gene3D" id="3.40.1190.20">
    <property type="match status" value="1"/>
</dbReference>
<evidence type="ECO:0000256" key="1">
    <source>
        <dbReference type="ARBA" id="ARBA00010688"/>
    </source>
</evidence>
<reference evidence="7" key="1">
    <citation type="journal article" date="2019" name="Int. J. Syst. Evol. Microbiol.">
        <title>The Global Catalogue of Microorganisms (GCM) 10K type strain sequencing project: providing services to taxonomists for standard genome sequencing and annotation.</title>
        <authorList>
            <consortium name="The Broad Institute Genomics Platform"/>
            <consortium name="The Broad Institute Genome Sequencing Center for Infectious Disease"/>
            <person name="Wu L."/>
            <person name="Ma J."/>
        </authorList>
    </citation>
    <scope>NUCLEOTIDE SEQUENCE [LARGE SCALE GENOMIC DNA]</scope>
    <source>
        <strain evidence="7">JCM 9371</strain>
    </source>
</reference>
<evidence type="ECO:0000313" key="6">
    <source>
        <dbReference type="EMBL" id="MFD0686132.1"/>
    </source>
</evidence>
<accession>A0ABW2XI07</accession>
<organism evidence="6 7">
    <name type="scientific">Actinomadura fibrosa</name>
    <dbReference type="NCBI Taxonomy" id="111802"/>
    <lineage>
        <taxon>Bacteria</taxon>
        <taxon>Bacillati</taxon>
        <taxon>Actinomycetota</taxon>
        <taxon>Actinomycetes</taxon>
        <taxon>Streptosporangiales</taxon>
        <taxon>Thermomonosporaceae</taxon>
        <taxon>Actinomadura</taxon>
    </lineage>
</organism>
<evidence type="ECO:0000256" key="3">
    <source>
        <dbReference type="ARBA" id="ARBA00022777"/>
    </source>
</evidence>
<keyword evidence="7" id="KW-1185">Reference proteome</keyword>
<dbReference type="PROSITE" id="PS00583">
    <property type="entry name" value="PFKB_KINASES_1"/>
    <property type="match status" value="1"/>
</dbReference>
<evidence type="ECO:0000256" key="4">
    <source>
        <dbReference type="RuleBase" id="RU003704"/>
    </source>
</evidence>
<dbReference type="PANTHER" id="PTHR10584:SF157">
    <property type="entry name" value="SULFOFRUCTOSE KINASE"/>
    <property type="match status" value="1"/>
</dbReference>
<dbReference type="InterPro" id="IPR002173">
    <property type="entry name" value="Carboh/pur_kinase_PfkB_CS"/>
</dbReference>
<feature type="domain" description="Carbohydrate kinase PfkB" evidence="5">
    <location>
        <begin position="8"/>
        <end position="294"/>
    </location>
</feature>
<dbReference type="InterPro" id="IPR011611">
    <property type="entry name" value="PfkB_dom"/>
</dbReference>
<name>A0ABW2XI07_9ACTN</name>
<dbReference type="PROSITE" id="PS00584">
    <property type="entry name" value="PFKB_KINASES_2"/>
    <property type="match status" value="1"/>
</dbReference>
<proteinExistence type="inferred from homology"/>
<comment type="caution">
    <text evidence="6">The sequence shown here is derived from an EMBL/GenBank/DDBJ whole genome shotgun (WGS) entry which is preliminary data.</text>
</comment>
<evidence type="ECO:0000256" key="2">
    <source>
        <dbReference type="ARBA" id="ARBA00022679"/>
    </source>
</evidence>
<dbReference type="EMBL" id="JBHTGP010000008">
    <property type="protein sequence ID" value="MFD0686132.1"/>
    <property type="molecule type" value="Genomic_DNA"/>
</dbReference>
<comment type="similarity">
    <text evidence="1 4">Belongs to the carbohydrate kinase PfkB family.</text>
</comment>
<sequence>MSAGAGAEVVVVGQIARDLVLVVDAVPGPGESADVRRRREMLGGKGANQAVALAQLGTRVALVGVVGDDEAGGRLLDQARRDRIDVVHAVRRAGAETGLIVDIVDGSGRWRYLEDLPPAVLLTEADIAAARPLFRGAAWVSVQLQQPPDAVRAALAQAREAGARVALDGVPPEDGRAEVIAAARIVRADAREAAILAGEEITAPARAVRLAEDLVRRGPALVALAVESGNVFAWPGGHLVLPLDDVPVADTTGAGDAFTAALIAASARGDPPERVARLAVAAAGATVRHPGGRPDLASLRDRPDP</sequence>
<dbReference type="InterPro" id="IPR002139">
    <property type="entry name" value="Ribo/fructo_kinase"/>
</dbReference>
<dbReference type="InterPro" id="IPR029056">
    <property type="entry name" value="Ribokinase-like"/>
</dbReference>
<protein>
    <submittedName>
        <fullName evidence="6">PfkB family carbohydrate kinase</fullName>
    </submittedName>
</protein>
<gene>
    <name evidence="6" type="ORF">ACFQZM_16645</name>
</gene>
<dbReference type="GO" id="GO:0016301">
    <property type="term" value="F:kinase activity"/>
    <property type="evidence" value="ECO:0007669"/>
    <property type="project" value="UniProtKB-KW"/>
</dbReference>
<evidence type="ECO:0000313" key="7">
    <source>
        <dbReference type="Proteomes" id="UP001597063"/>
    </source>
</evidence>
<keyword evidence="2 4" id="KW-0808">Transferase</keyword>
<dbReference type="RefSeq" id="WP_378322924.1">
    <property type="nucleotide sequence ID" value="NZ_JBHTGP010000008.1"/>
</dbReference>
<evidence type="ECO:0000259" key="5">
    <source>
        <dbReference type="Pfam" id="PF00294"/>
    </source>
</evidence>